<dbReference type="Proteomes" id="UP000617355">
    <property type="component" value="Unassembled WGS sequence"/>
</dbReference>
<dbReference type="RefSeq" id="WP_188527553.1">
    <property type="nucleotide sequence ID" value="NZ_BMGI01000003.1"/>
</dbReference>
<evidence type="ECO:0000313" key="2">
    <source>
        <dbReference type="EMBL" id="GGD36509.1"/>
    </source>
</evidence>
<sequence length="55" mass="6042">MAEKIIRVQNEFGLLWFAGWLFTLGWLGLGFWKSVLALIVWPYFIGAALAAAGAG</sequence>
<evidence type="ECO:0000313" key="3">
    <source>
        <dbReference type="Proteomes" id="UP000617355"/>
    </source>
</evidence>
<dbReference type="EMBL" id="BMGI01000003">
    <property type="protein sequence ID" value="GGD36509.1"/>
    <property type="molecule type" value="Genomic_DNA"/>
</dbReference>
<keyword evidence="1" id="KW-0812">Transmembrane</keyword>
<protein>
    <submittedName>
        <fullName evidence="2">Uncharacterized protein</fullName>
    </submittedName>
</protein>
<name>A0ABQ1QMG8_9RHOB</name>
<proteinExistence type="predicted"/>
<organism evidence="2 3">
    <name type="scientific">Sinisalibacter lacisalsi</name>
    <dbReference type="NCBI Taxonomy" id="1526570"/>
    <lineage>
        <taxon>Bacteria</taxon>
        <taxon>Pseudomonadati</taxon>
        <taxon>Pseudomonadota</taxon>
        <taxon>Alphaproteobacteria</taxon>
        <taxon>Rhodobacterales</taxon>
        <taxon>Roseobacteraceae</taxon>
        <taxon>Sinisalibacter</taxon>
    </lineage>
</organism>
<feature type="transmembrane region" description="Helical" evidence="1">
    <location>
        <begin position="12"/>
        <end position="29"/>
    </location>
</feature>
<keyword evidence="1" id="KW-0472">Membrane</keyword>
<accession>A0ABQ1QMG8</accession>
<evidence type="ECO:0000256" key="1">
    <source>
        <dbReference type="SAM" id="Phobius"/>
    </source>
</evidence>
<gene>
    <name evidence="2" type="ORF">GCM10011358_20430</name>
</gene>
<keyword evidence="3" id="KW-1185">Reference proteome</keyword>
<feature type="transmembrane region" description="Helical" evidence="1">
    <location>
        <begin position="35"/>
        <end position="54"/>
    </location>
</feature>
<reference evidence="3" key="1">
    <citation type="journal article" date="2019" name="Int. J. Syst. Evol. Microbiol.">
        <title>The Global Catalogue of Microorganisms (GCM) 10K type strain sequencing project: providing services to taxonomists for standard genome sequencing and annotation.</title>
        <authorList>
            <consortium name="The Broad Institute Genomics Platform"/>
            <consortium name="The Broad Institute Genome Sequencing Center for Infectious Disease"/>
            <person name="Wu L."/>
            <person name="Ma J."/>
        </authorList>
    </citation>
    <scope>NUCLEOTIDE SEQUENCE [LARGE SCALE GENOMIC DNA]</scope>
    <source>
        <strain evidence="3">CGMCC 1.12922</strain>
    </source>
</reference>
<keyword evidence="1" id="KW-1133">Transmembrane helix</keyword>
<comment type="caution">
    <text evidence="2">The sequence shown here is derived from an EMBL/GenBank/DDBJ whole genome shotgun (WGS) entry which is preliminary data.</text>
</comment>